<organism evidence="1 2">
    <name type="scientific">Hanseniaspora valbyensis NRRL Y-1626</name>
    <dbReference type="NCBI Taxonomy" id="766949"/>
    <lineage>
        <taxon>Eukaryota</taxon>
        <taxon>Fungi</taxon>
        <taxon>Dikarya</taxon>
        <taxon>Ascomycota</taxon>
        <taxon>Saccharomycotina</taxon>
        <taxon>Saccharomycetes</taxon>
        <taxon>Saccharomycodales</taxon>
        <taxon>Saccharomycodaceae</taxon>
        <taxon>Hanseniaspora</taxon>
    </lineage>
</organism>
<protein>
    <recommendedName>
        <fullName evidence="3">Rad4-domain-containing protein</fullName>
    </recommendedName>
</protein>
<dbReference type="GO" id="GO:0071942">
    <property type="term" value="C:XPC complex"/>
    <property type="evidence" value="ECO:0007669"/>
    <property type="project" value="TreeGrafter"/>
</dbReference>
<accession>A0A1B7TEC2</accession>
<dbReference type="OrthoDB" id="300780at2759"/>
<dbReference type="GO" id="GO:0006289">
    <property type="term" value="P:nucleotide-excision repair"/>
    <property type="evidence" value="ECO:0007669"/>
    <property type="project" value="InterPro"/>
</dbReference>
<evidence type="ECO:0000313" key="2">
    <source>
        <dbReference type="Proteomes" id="UP000092321"/>
    </source>
</evidence>
<dbReference type="GO" id="GO:0005737">
    <property type="term" value="C:cytoplasm"/>
    <property type="evidence" value="ECO:0007669"/>
    <property type="project" value="TreeGrafter"/>
</dbReference>
<evidence type="ECO:0008006" key="3">
    <source>
        <dbReference type="Google" id="ProtNLM"/>
    </source>
</evidence>
<dbReference type="GO" id="GO:0006298">
    <property type="term" value="P:mismatch repair"/>
    <property type="evidence" value="ECO:0007669"/>
    <property type="project" value="TreeGrafter"/>
</dbReference>
<keyword evidence="2" id="KW-1185">Reference proteome</keyword>
<proteinExistence type="predicted"/>
<dbReference type="InterPro" id="IPR004583">
    <property type="entry name" value="DNA_repair_Rad4"/>
</dbReference>
<dbReference type="PANTHER" id="PTHR12135">
    <property type="entry name" value="DNA REPAIR PROTEIN XP-C / RAD4"/>
    <property type="match status" value="1"/>
</dbReference>
<dbReference type="GO" id="GO:0000111">
    <property type="term" value="C:nucleotide-excision repair factor 2 complex"/>
    <property type="evidence" value="ECO:0007669"/>
    <property type="project" value="TreeGrafter"/>
</dbReference>
<gene>
    <name evidence="1" type="ORF">HANVADRAFT_52639</name>
</gene>
<dbReference type="Gene3D" id="3.90.260.10">
    <property type="entry name" value="Transglutaminase-like"/>
    <property type="match status" value="1"/>
</dbReference>
<comment type="caution">
    <text evidence="1">The sequence shown here is derived from an EMBL/GenBank/DDBJ whole genome shotgun (WGS) entry which is preliminary data.</text>
</comment>
<name>A0A1B7TEC2_9ASCO</name>
<dbReference type="InterPro" id="IPR036985">
    <property type="entry name" value="Transglutaminase-like_sf"/>
</dbReference>
<dbReference type="Proteomes" id="UP000092321">
    <property type="component" value="Unassembled WGS sequence"/>
</dbReference>
<evidence type="ECO:0000313" key="1">
    <source>
        <dbReference type="EMBL" id="OBA27109.1"/>
    </source>
</evidence>
<dbReference type="GO" id="GO:0003697">
    <property type="term" value="F:single-stranded DNA binding"/>
    <property type="evidence" value="ECO:0007669"/>
    <property type="project" value="TreeGrafter"/>
</dbReference>
<dbReference type="EMBL" id="LXPE01000011">
    <property type="protein sequence ID" value="OBA27109.1"/>
    <property type="molecule type" value="Genomic_DNA"/>
</dbReference>
<reference evidence="2" key="1">
    <citation type="journal article" date="2016" name="Proc. Natl. Acad. Sci. U.S.A.">
        <title>Comparative genomics of biotechnologically important yeasts.</title>
        <authorList>
            <person name="Riley R."/>
            <person name="Haridas S."/>
            <person name="Wolfe K.H."/>
            <person name="Lopes M.R."/>
            <person name="Hittinger C.T."/>
            <person name="Goeker M."/>
            <person name="Salamov A.A."/>
            <person name="Wisecaver J.H."/>
            <person name="Long T.M."/>
            <person name="Calvey C.H."/>
            <person name="Aerts A.L."/>
            <person name="Barry K.W."/>
            <person name="Choi C."/>
            <person name="Clum A."/>
            <person name="Coughlan A.Y."/>
            <person name="Deshpande S."/>
            <person name="Douglass A.P."/>
            <person name="Hanson S.J."/>
            <person name="Klenk H.-P."/>
            <person name="LaButti K.M."/>
            <person name="Lapidus A."/>
            <person name="Lindquist E.A."/>
            <person name="Lipzen A.M."/>
            <person name="Meier-Kolthoff J.P."/>
            <person name="Ohm R.A."/>
            <person name="Otillar R.P."/>
            <person name="Pangilinan J.L."/>
            <person name="Peng Y."/>
            <person name="Rokas A."/>
            <person name="Rosa C.A."/>
            <person name="Scheuner C."/>
            <person name="Sibirny A.A."/>
            <person name="Slot J.C."/>
            <person name="Stielow J.B."/>
            <person name="Sun H."/>
            <person name="Kurtzman C.P."/>
            <person name="Blackwell M."/>
            <person name="Grigoriev I.V."/>
            <person name="Jeffries T.W."/>
        </authorList>
    </citation>
    <scope>NUCLEOTIDE SEQUENCE [LARGE SCALE GENOMIC DNA]</scope>
    <source>
        <strain evidence="2">NRRL Y-1626</strain>
    </source>
</reference>
<dbReference type="GO" id="GO:0003684">
    <property type="term" value="F:damaged DNA binding"/>
    <property type="evidence" value="ECO:0007669"/>
    <property type="project" value="InterPro"/>
</dbReference>
<dbReference type="PANTHER" id="PTHR12135:SF2">
    <property type="entry name" value="DNA REPAIR PROTEIN RAD34"/>
    <property type="match status" value="1"/>
</dbReference>
<dbReference type="AlphaFoldDB" id="A0A1B7TEC2"/>
<sequence length="648" mass="77784">MDINNELSDVDDFDEWEDVQLDLDDYQYNIEFSAESKKDSINKSLELAKLTKQYKLAYVQQSIKVHKIQAAFSVIYLKKLILSNCYKNIKIKKILPSLIRKKFSNKIYNFDKLKTLTKGLIYWFEKNYQIDTPGQRPIDKNLIKDSVFKSWFKEHENNLKEFHKEKKQTFKTLKNYYKLVSPEFKLDEKTFGNFPKIKQDLKDTKNNTKEEYVFKFYLLLKELLSNNDQVTVKLIYSVPCLDFNGVINSCATKNLLGLLKQNSLDETLPNIQRSLDYDLYFPYMWLELHWKDEQICYLNPLKFGDLTDFIYQLKQDEPFKKFIQFDKVTPFDFECPYYIFSIDDDLNVVNVSPRYIPNLQYSIKPCLINLKNEISWNISKTVWKLFENVFSDFYVDTKSENLIEIVKSHMLIPQQLKMYKRHPNFVIDNFSCYRTFLEIPVGNPISKLLHNKTIHNVYFRSQLKRLRTKAHWQVLGRDVIKYEKPRIYKTYRSSKDSYHSKSTVPLFTFDQTILTPRIKNFPNLKDYRKILKGNEMLKIFNESTMLPESYRLLENNGEKKTHINRNLISQFNKRNFKNRIDYLEVITGFKFLPKYQVKPITKLMISKKDYENLICYYHNIKEKEQLSNWNELLLRLDIKERIDPKINI</sequence>